<dbReference type="SUPFAM" id="SSF140490">
    <property type="entry name" value="Nqo1C-terminal domain-like"/>
    <property type="match status" value="1"/>
</dbReference>
<dbReference type="Gene3D" id="3.40.30.10">
    <property type="entry name" value="Glutaredoxin"/>
    <property type="match status" value="1"/>
</dbReference>
<keyword evidence="3" id="KW-0479">Metal-binding</keyword>
<dbReference type="Pfam" id="PF10531">
    <property type="entry name" value="SLBB"/>
    <property type="match status" value="1"/>
</dbReference>
<dbReference type="Gene3D" id="3.40.50.11540">
    <property type="entry name" value="NADH-ubiquinone oxidoreductase 51kDa subunit"/>
    <property type="match status" value="1"/>
</dbReference>
<proteinExistence type="inferred from homology"/>
<dbReference type="Pfam" id="PF01257">
    <property type="entry name" value="2Fe-2S_thioredx"/>
    <property type="match status" value="1"/>
</dbReference>
<dbReference type="GO" id="GO:0010181">
    <property type="term" value="F:FMN binding"/>
    <property type="evidence" value="ECO:0007669"/>
    <property type="project" value="InterPro"/>
</dbReference>
<sequence>MLKSLKSYDDFISMKKKYEKQYERDKVKIYICMTGCRALGAEEVCDEFKKQLNKQKFKDKVEIVETGCQGLCARAPVITINPPGVFFHRRIFYGRVTADIVPEIIASTIEKGQIVNKLCYVEASQRIPYLKDIPFYSKQKKIVLRNCGIIDPNNVEQYIARKGYESIAKALFSLKPEDIINKVKKSGLRGRGGAGFPTGIKWEFVRKAKGDTKFIICNADEGDPGAFMDRAVLEGDPHAVIEGMLIAARAIGSEKGFIYVRAEYPIAVNHLKNAIAQARKLNLLGNNILGSGFNFDLEIKKGAGAFVCGEETALIASIEGKRGMPRPRPPFPASSGLWNKPTNINNVETFANIPIIILNSSEWYKEIGTRISKGTKIFALAGKVKNTGLVEVPMGTTLREIIYDIGGGIPGRREFKAAQMGGPSGGCVPAEHLDLPIDYETVKEVGAIMGSGGLIVMDSDTSMVDIARYFMNFVQDESCGKCVPCRVGTKRMLEVLTKITEGNGRKGDMGDLKELAYVTKTASLCGLGQTAPNPVLSTIRYFMNEYEYLIRT</sequence>
<keyword evidence="2" id="KW-0004">4Fe-4S</keyword>
<comment type="similarity">
    <text evidence="1">Belongs to the complex I 51 kDa subunit family.</text>
</comment>
<evidence type="ECO:0000256" key="3">
    <source>
        <dbReference type="ARBA" id="ARBA00022723"/>
    </source>
</evidence>
<dbReference type="NCBIfam" id="NF010120">
    <property type="entry name" value="PRK13596.1"/>
    <property type="match status" value="1"/>
</dbReference>
<accession>A0A1E3XCX7</accession>
<dbReference type="CDD" id="cd02980">
    <property type="entry name" value="TRX_Fd_family"/>
    <property type="match status" value="1"/>
</dbReference>
<dbReference type="Proteomes" id="UP000094056">
    <property type="component" value="Unassembled WGS sequence"/>
</dbReference>
<dbReference type="SUPFAM" id="SSF142984">
    <property type="entry name" value="Nqo1 middle domain-like"/>
    <property type="match status" value="1"/>
</dbReference>
<name>A0A1E3XCX7_9BACT</name>
<organism evidence="7 8">
    <name type="scientific">Candidatus Scalindua rubra</name>
    <dbReference type="NCBI Taxonomy" id="1872076"/>
    <lineage>
        <taxon>Bacteria</taxon>
        <taxon>Pseudomonadati</taxon>
        <taxon>Planctomycetota</taxon>
        <taxon>Candidatus Brocadiia</taxon>
        <taxon>Candidatus Brocadiales</taxon>
        <taxon>Candidatus Scalinduaceae</taxon>
        <taxon>Candidatus Scalindua</taxon>
    </lineage>
</organism>
<dbReference type="GO" id="GO:0046872">
    <property type="term" value="F:metal ion binding"/>
    <property type="evidence" value="ECO:0007669"/>
    <property type="project" value="UniProtKB-KW"/>
</dbReference>
<dbReference type="InterPro" id="IPR019575">
    <property type="entry name" value="Nuop51_4Fe4S-bd"/>
</dbReference>
<gene>
    <name evidence="7" type="ORF">SCARUB_01399</name>
</gene>
<dbReference type="FunFam" id="1.20.1440.230:FF:000001">
    <property type="entry name" value="Mitochondrial NADH dehydrogenase flavoprotein 1"/>
    <property type="match status" value="1"/>
</dbReference>
<dbReference type="AlphaFoldDB" id="A0A1E3XCX7"/>
<dbReference type="InterPro" id="IPR037225">
    <property type="entry name" value="Nuo51_FMN-bd_sf"/>
</dbReference>
<evidence type="ECO:0000313" key="7">
    <source>
        <dbReference type="EMBL" id="ODS33491.1"/>
    </source>
</evidence>
<dbReference type="InterPro" id="IPR036249">
    <property type="entry name" value="Thioredoxin-like_sf"/>
</dbReference>
<dbReference type="SUPFAM" id="SSF52833">
    <property type="entry name" value="Thioredoxin-like"/>
    <property type="match status" value="1"/>
</dbReference>
<evidence type="ECO:0000256" key="4">
    <source>
        <dbReference type="ARBA" id="ARBA00023004"/>
    </source>
</evidence>
<evidence type="ECO:0000256" key="5">
    <source>
        <dbReference type="ARBA" id="ARBA00023014"/>
    </source>
</evidence>
<dbReference type="GO" id="GO:0051539">
    <property type="term" value="F:4 iron, 4 sulfur cluster binding"/>
    <property type="evidence" value="ECO:0007669"/>
    <property type="project" value="UniProtKB-KW"/>
</dbReference>
<feature type="domain" description="NADH-ubiquinone oxidoreductase 51kDa subunit iron-sulphur binding" evidence="6">
    <location>
        <begin position="464"/>
        <end position="509"/>
    </location>
</feature>
<dbReference type="PANTHER" id="PTHR43578:SF3">
    <property type="entry name" value="NADH-QUINONE OXIDOREDUCTASE SUBUNIT F"/>
    <property type="match status" value="1"/>
</dbReference>
<dbReference type="PROSITE" id="PS00645">
    <property type="entry name" value="COMPLEX1_51K_2"/>
    <property type="match status" value="1"/>
</dbReference>
<dbReference type="InterPro" id="IPR037207">
    <property type="entry name" value="Nuop51_4Fe4S-bd_sf"/>
</dbReference>
<comment type="caution">
    <text evidence="7">The sequence shown here is derived from an EMBL/GenBank/DDBJ whole genome shotgun (WGS) entry which is preliminary data.</text>
</comment>
<reference evidence="7 8" key="1">
    <citation type="submission" date="2016-07" db="EMBL/GenBank/DDBJ databases">
        <title>Draft genome of Scalindua rubra, obtained from a brine-seawater interface in the Red Sea, sheds light on salt adaptation in anammox bacteria.</title>
        <authorList>
            <person name="Speth D.R."/>
            <person name="Lagkouvardos I."/>
            <person name="Wang Y."/>
            <person name="Qian P.-Y."/>
            <person name="Dutilh B.E."/>
            <person name="Jetten M.S."/>
        </authorList>
    </citation>
    <scope>NUCLEOTIDE SEQUENCE [LARGE SCALE GENOMIC DNA]</scope>
    <source>
        <strain evidence="7">BSI-1</strain>
    </source>
</reference>
<evidence type="ECO:0000256" key="2">
    <source>
        <dbReference type="ARBA" id="ARBA00022485"/>
    </source>
</evidence>
<dbReference type="EMBL" id="MAYW01000027">
    <property type="protein sequence ID" value="ODS33491.1"/>
    <property type="molecule type" value="Genomic_DNA"/>
</dbReference>
<dbReference type="PATRIC" id="fig|1872076.5.peg.1617"/>
<dbReference type="Pfam" id="PF01512">
    <property type="entry name" value="Complex1_51K"/>
    <property type="match status" value="1"/>
</dbReference>
<dbReference type="PANTHER" id="PTHR43578">
    <property type="entry name" value="NADH-QUINONE OXIDOREDUCTASE SUBUNIT F"/>
    <property type="match status" value="1"/>
</dbReference>
<keyword evidence="5" id="KW-0411">Iron-sulfur</keyword>
<keyword evidence="4" id="KW-0408">Iron</keyword>
<evidence type="ECO:0000256" key="1">
    <source>
        <dbReference type="ARBA" id="ARBA00007523"/>
    </source>
</evidence>
<dbReference type="SMART" id="SM00928">
    <property type="entry name" value="NADH_4Fe-4S"/>
    <property type="match status" value="1"/>
</dbReference>
<dbReference type="FunFam" id="3.40.50.11540:FF:000001">
    <property type="entry name" value="NADH dehydrogenase [ubiquinone] flavoprotein 1, mitochondrial"/>
    <property type="match status" value="1"/>
</dbReference>
<evidence type="ECO:0000259" key="6">
    <source>
        <dbReference type="SMART" id="SM00928"/>
    </source>
</evidence>
<protein>
    <submittedName>
        <fullName evidence="7">Respiratory-chain NADH dehydrogenase</fullName>
    </submittedName>
</protein>
<dbReference type="Pfam" id="PF10589">
    <property type="entry name" value="NADH_4Fe-4S"/>
    <property type="match status" value="1"/>
</dbReference>
<dbReference type="SUPFAM" id="SSF142019">
    <property type="entry name" value="Nqo1 FMN-binding domain-like"/>
    <property type="match status" value="1"/>
</dbReference>
<evidence type="ECO:0000313" key="8">
    <source>
        <dbReference type="Proteomes" id="UP000094056"/>
    </source>
</evidence>
<dbReference type="InterPro" id="IPR001949">
    <property type="entry name" value="NADH-UbQ_OxRdtase_51kDa_CS"/>
</dbReference>
<dbReference type="Gene3D" id="1.20.1440.230">
    <property type="entry name" value="NADH-ubiquinone oxidoreductase 51kDa subunit, iron-sulphur binding domain"/>
    <property type="match status" value="1"/>
</dbReference>
<dbReference type="InterPro" id="IPR019554">
    <property type="entry name" value="Soluble_ligand-bd"/>
</dbReference>
<dbReference type="GO" id="GO:0008137">
    <property type="term" value="F:NADH dehydrogenase (ubiquinone) activity"/>
    <property type="evidence" value="ECO:0007669"/>
    <property type="project" value="InterPro"/>
</dbReference>
<dbReference type="InterPro" id="IPR011538">
    <property type="entry name" value="Nuo51_FMN-bd"/>
</dbReference>
<dbReference type="Gene3D" id="6.10.250.1450">
    <property type="match status" value="1"/>
</dbReference>
<dbReference type="Gene3D" id="3.10.20.600">
    <property type="match status" value="1"/>
</dbReference>